<sequence length="140" mass="16146">MRKIFCLSVLFVFNLWANDIEIKNVFVRQTPPHAQNSAVFLNIYNNTDKDIALISAQSDISEVTQLHTHLHKNGTMLMQEIPQIIIKAHSNTEFKPGSYHIMLLNLKQPILKDTKININLKFNNNQNIELKNISSKEYGK</sequence>
<evidence type="ECO:0000313" key="3">
    <source>
        <dbReference type="EMBL" id="MPV90938.1"/>
    </source>
</evidence>
<dbReference type="KEGG" id="chw:A2J15_002350"/>
<dbReference type="Proteomes" id="UP000093205">
    <property type="component" value="Chromosome"/>
</dbReference>
<evidence type="ECO:0000313" key="2">
    <source>
        <dbReference type="EMBL" id="AXP08568.1"/>
    </source>
</evidence>
<gene>
    <name evidence="2" type="ORF">A2J15_002350</name>
    <name evidence="3" type="ORF">GC022_01840</name>
</gene>
<protein>
    <submittedName>
        <fullName evidence="3">Copper chaperone PCu(A)C</fullName>
    </submittedName>
</protein>
<dbReference type="PANTHER" id="PTHR36302">
    <property type="entry name" value="BLR7088 PROTEIN"/>
    <property type="match status" value="1"/>
</dbReference>
<dbReference type="GeneID" id="44004349"/>
<dbReference type="InterPro" id="IPR058248">
    <property type="entry name" value="Lxx211020-like"/>
</dbReference>
<dbReference type="RefSeq" id="WP_066778373.1">
    <property type="nucleotide sequence ID" value="NZ_CBCSFE010000005.1"/>
</dbReference>
<dbReference type="Gene3D" id="2.60.40.1890">
    <property type="entry name" value="PCu(A)C copper chaperone"/>
    <property type="match status" value="1"/>
</dbReference>
<dbReference type="InterPro" id="IPR036182">
    <property type="entry name" value="PCuAC_sf"/>
</dbReference>
<dbReference type="Pfam" id="PF04314">
    <property type="entry name" value="PCuAC"/>
    <property type="match status" value="1"/>
</dbReference>
<reference evidence="3" key="2">
    <citation type="journal article" date="2019" name="Front. Microbiol.">
        <title>Campylobacter hepaticus, the cause of Spotty Liver Disease in chickens: Transmission and routes of infection.</title>
        <authorList>
            <person name="Van T.H."/>
            <person name="Moore R.J."/>
            <person name="Phung C."/>
        </authorList>
    </citation>
    <scope>NUCLEOTIDE SEQUENCE</scope>
    <source>
        <strain evidence="3">QLD_2/QLD</strain>
    </source>
</reference>
<dbReference type="EMBL" id="CP031611">
    <property type="protein sequence ID" value="AXP08568.1"/>
    <property type="molecule type" value="Genomic_DNA"/>
</dbReference>
<organism evidence="3">
    <name type="scientific">Campylobacter hepaticus</name>
    <dbReference type="NCBI Taxonomy" id="1813019"/>
    <lineage>
        <taxon>Bacteria</taxon>
        <taxon>Pseudomonadati</taxon>
        <taxon>Campylobacterota</taxon>
        <taxon>Epsilonproteobacteria</taxon>
        <taxon>Campylobacterales</taxon>
        <taxon>Campylobacteraceae</taxon>
        <taxon>Campylobacter</taxon>
    </lineage>
</organism>
<dbReference type="OrthoDB" id="9796962at2"/>
<reference evidence="2 4" key="1">
    <citation type="submission" date="2018-08" db="EMBL/GenBank/DDBJ databases">
        <title>Survival mechanisms of Campylobacter hepaticus identified by genomic analysis and comparative transcriptomic analysis of in vivo and in vitro derived bacteria.</title>
        <authorList>
            <person name="Van T.T.H."/>
            <person name="Moore R.J."/>
        </authorList>
    </citation>
    <scope>NUCLEOTIDE SEQUENCE [LARGE SCALE GENOMIC DNA]</scope>
    <source>
        <strain evidence="2 4">HV10</strain>
    </source>
</reference>
<keyword evidence="4" id="KW-1185">Reference proteome</keyword>
<evidence type="ECO:0000313" key="4">
    <source>
        <dbReference type="Proteomes" id="UP000093205"/>
    </source>
</evidence>
<accession>A0A6A7JRF3</accession>
<feature type="signal peptide" evidence="1">
    <location>
        <begin position="1"/>
        <end position="17"/>
    </location>
</feature>
<evidence type="ECO:0000256" key="1">
    <source>
        <dbReference type="SAM" id="SignalP"/>
    </source>
</evidence>
<dbReference type="AlphaFoldDB" id="A0A6A7JRF3"/>
<feature type="chain" id="PRO_5044629715" evidence="1">
    <location>
        <begin position="18"/>
        <end position="140"/>
    </location>
</feature>
<keyword evidence="1" id="KW-0732">Signal</keyword>
<proteinExistence type="predicted"/>
<dbReference type="InterPro" id="IPR007410">
    <property type="entry name" value="LpqE-like"/>
</dbReference>
<dbReference type="PANTHER" id="PTHR36302:SF1">
    <property type="entry name" value="COPPER CHAPERONE PCU(A)C"/>
    <property type="match status" value="1"/>
</dbReference>
<dbReference type="SUPFAM" id="SSF110087">
    <property type="entry name" value="DR1885-like metal-binding protein"/>
    <property type="match status" value="1"/>
</dbReference>
<dbReference type="EMBL" id="WHMJ01000003">
    <property type="protein sequence ID" value="MPV90938.1"/>
    <property type="molecule type" value="Genomic_DNA"/>
</dbReference>
<name>A0A6A7JRF3_9BACT</name>